<reference evidence="2" key="2">
    <citation type="submission" date="2020-11" db="EMBL/GenBank/DDBJ databases">
        <authorList>
            <person name="McCartney M.A."/>
            <person name="Auch B."/>
            <person name="Kono T."/>
            <person name="Mallez S."/>
            <person name="Becker A."/>
            <person name="Gohl D.M."/>
            <person name="Silverstein K.A.T."/>
            <person name="Koren S."/>
            <person name="Bechman K.B."/>
            <person name="Herman A."/>
            <person name="Abrahante J.E."/>
            <person name="Garbe J."/>
        </authorList>
    </citation>
    <scope>NUCLEOTIDE SEQUENCE</scope>
    <source>
        <strain evidence="2">Duluth1</strain>
        <tissue evidence="2">Whole animal</tissue>
    </source>
</reference>
<organism evidence="2 3">
    <name type="scientific">Dreissena polymorpha</name>
    <name type="common">Zebra mussel</name>
    <name type="synonym">Mytilus polymorpha</name>
    <dbReference type="NCBI Taxonomy" id="45954"/>
    <lineage>
        <taxon>Eukaryota</taxon>
        <taxon>Metazoa</taxon>
        <taxon>Spiralia</taxon>
        <taxon>Lophotrochozoa</taxon>
        <taxon>Mollusca</taxon>
        <taxon>Bivalvia</taxon>
        <taxon>Autobranchia</taxon>
        <taxon>Heteroconchia</taxon>
        <taxon>Euheterodonta</taxon>
        <taxon>Imparidentia</taxon>
        <taxon>Neoheterodontei</taxon>
        <taxon>Myida</taxon>
        <taxon>Dreissenoidea</taxon>
        <taxon>Dreissenidae</taxon>
        <taxon>Dreissena</taxon>
    </lineage>
</organism>
<proteinExistence type="predicted"/>
<dbReference type="AlphaFoldDB" id="A0A9D4JD51"/>
<feature type="region of interest" description="Disordered" evidence="1">
    <location>
        <begin position="19"/>
        <end position="44"/>
    </location>
</feature>
<evidence type="ECO:0000313" key="2">
    <source>
        <dbReference type="EMBL" id="KAH3808596.1"/>
    </source>
</evidence>
<evidence type="ECO:0000256" key="1">
    <source>
        <dbReference type="SAM" id="MobiDB-lite"/>
    </source>
</evidence>
<name>A0A9D4JD51_DREPO</name>
<dbReference type="EMBL" id="JAIWYP010000006">
    <property type="protein sequence ID" value="KAH3808596.1"/>
    <property type="molecule type" value="Genomic_DNA"/>
</dbReference>
<comment type="caution">
    <text evidence="2">The sequence shown here is derived from an EMBL/GenBank/DDBJ whole genome shotgun (WGS) entry which is preliminary data.</text>
</comment>
<evidence type="ECO:0000313" key="3">
    <source>
        <dbReference type="Proteomes" id="UP000828390"/>
    </source>
</evidence>
<dbReference type="Proteomes" id="UP000828390">
    <property type="component" value="Unassembled WGS sequence"/>
</dbReference>
<gene>
    <name evidence="2" type="ORF">DPMN_136953</name>
</gene>
<sequence length="96" mass="10720">MDAGTIRGLLGFLSVDGLPRPITPMTTRHPHGTTGSNMPSTRRPCGLAQTVRAELRTYTTETRTNTASIRTKHDLRQTDTNFNKSRLIFYDSISLQ</sequence>
<protein>
    <submittedName>
        <fullName evidence="2">Uncharacterized protein</fullName>
    </submittedName>
</protein>
<accession>A0A9D4JD51</accession>
<reference evidence="2" key="1">
    <citation type="journal article" date="2019" name="bioRxiv">
        <title>The Genome of the Zebra Mussel, Dreissena polymorpha: A Resource for Invasive Species Research.</title>
        <authorList>
            <person name="McCartney M.A."/>
            <person name="Auch B."/>
            <person name="Kono T."/>
            <person name="Mallez S."/>
            <person name="Zhang Y."/>
            <person name="Obille A."/>
            <person name="Becker A."/>
            <person name="Abrahante J.E."/>
            <person name="Garbe J."/>
            <person name="Badalamenti J.P."/>
            <person name="Herman A."/>
            <person name="Mangelson H."/>
            <person name="Liachko I."/>
            <person name="Sullivan S."/>
            <person name="Sone E.D."/>
            <person name="Koren S."/>
            <person name="Silverstein K.A.T."/>
            <person name="Beckman K.B."/>
            <person name="Gohl D.M."/>
        </authorList>
    </citation>
    <scope>NUCLEOTIDE SEQUENCE</scope>
    <source>
        <strain evidence="2">Duluth1</strain>
        <tissue evidence="2">Whole animal</tissue>
    </source>
</reference>
<keyword evidence="3" id="KW-1185">Reference proteome</keyword>